<dbReference type="PROSITE" id="PS00463">
    <property type="entry name" value="ZN2_CY6_FUNGAL_1"/>
    <property type="match status" value="1"/>
</dbReference>
<dbReference type="SMART" id="SM00066">
    <property type="entry name" value="GAL4"/>
    <property type="match status" value="1"/>
</dbReference>
<dbReference type="OrthoDB" id="6509908at2759"/>
<evidence type="ECO:0000259" key="5">
    <source>
        <dbReference type="PROSITE" id="PS50048"/>
    </source>
</evidence>
<comment type="caution">
    <text evidence="6">The sequence shown here is derived from an EMBL/GenBank/DDBJ whole genome shotgun (WGS) entry which is preliminary data.</text>
</comment>
<evidence type="ECO:0000313" key="6">
    <source>
        <dbReference type="EMBL" id="TEY37167.1"/>
    </source>
</evidence>
<organism evidence="6 7">
    <name type="scientific">Botryotinia calthae</name>
    <dbReference type="NCBI Taxonomy" id="38488"/>
    <lineage>
        <taxon>Eukaryota</taxon>
        <taxon>Fungi</taxon>
        <taxon>Dikarya</taxon>
        <taxon>Ascomycota</taxon>
        <taxon>Pezizomycotina</taxon>
        <taxon>Leotiomycetes</taxon>
        <taxon>Helotiales</taxon>
        <taxon>Sclerotiniaceae</taxon>
        <taxon>Botryotinia</taxon>
    </lineage>
</organism>
<reference evidence="6 7" key="1">
    <citation type="submission" date="2017-11" db="EMBL/GenBank/DDBJ databases">
        <title>Comparative genomics of Botrytis spp.</title>
        <authorList>
            <person name="Valero-Jimenez C.A."/>
            <person name="Tapia P."/>
            <person name="Veloso J."/>
            <person name="Silva-Moreno E."/>
            <person name="Staats M."/>
            <person name="Valdes J.H."/>
            <person name="Van Kan J.A.L."/>
        </authorList>
    </citation>
    <scope>NUCLEOTIDE SEQUENCE [LARGE SCALE GENOMIC DNA]</scope>
    <source>
        <strain evidence="6 7">MUCL2830</strain>
    </source>
</reference>
<dbReference type="CDD" id="cd00067">
    <property type="entry name" value="GAL4"/>
    <property type="match status" value="1"/>
</dbReference>
<keyword evidence="2" id="KW-0804">Transcription</keyword>
<dbReference type="InterPro" id="IPR001138">
    <property type="entry name" value="Zn2Cys6_DnaBD"/>
</dbReference>
<keyword evidence="7" id="KW-1185">Reference proteome</keyword>
<keyword evidence="1" id="KW-0805">Transcription regulation</keyword>
<dbReference type="SUPFAM" id="SSF57701">
    <property type="entry name" value="Zn2/Cys6 DNA-binding domain"/>
    <property type="match status" value="1"/>
</dbReference>
<evidence type="ECO:0000256" key="1">
    <source>
        <dbReference type="ARBA" id="ARBA00023015"/>
    </source>
</evidence>
<feature type="region of interest" description="Disordered" evidence="4">
    <location>
        <begin position="82"/>
        <end position="143"/>
    </location>
</feature>
<proteinExistence type="predicted"/>
<evidence type="ECO:0000313" key="7">
    <source>
        <dbReference type="Proteomes" id="UP000297299"/>
    </source>
</evidence>
<feature type="compositionally biased region" description="Polar residues" evidence="4">
    <location>
        <begin position="125"/>
        <end position="143"/>
    </location>
</feature>
<dbReference type="PROSITE" id="PS50048">
    <property type="entry name" value="ZN2_CY6_FUNGAL_2"/>
    <property type="match status" value="1"/>
</dbReference>
<dbReference type="PANTHER" id="PTHR47840:SF1">
    <property type="entry name" value="ZN(II)2CYS6 TRANSCRIPTION FACTOR (EUROFUNG)"/>
    <property type="match status" value="1"/>
</dbReference>
<evidence type="ECO:0000256" key="3">
    <source>
        <dbReference type="ARBA" id="ARBA00023242"/>
    </source>
</evidence>
<protein>
    <recommendedName>
        <fullName evidence="5">Zn(2)-C6 fungal-type domain-containing protein</fullName>
    </recommendedName>
</protein>
<dbReference type="PANTHER" id="PTHR47840">
    <property type="entry name" value="ZN(II)2CYS6 TRANSCRIPTION FACTOR (EUROFUNG)-RELATED"/>
    <property type="match status" value="1"/>
</dbReference>
<accession>A0A4Y8CMV8</accession>
<dbReference type="GO" id="GO:0008270">
    <property type="term" value="F:zinc ion binding"/>
    <property type="evidence" value="ECO:0007669"/>
    <property type="project" value="InterPro"/>
</dbReference>
<name>A0A4Y8CMV8_9HELO</name>
<dbReference type="AlphaFoldDB" id="A0A4Y8CMV8"/>
<dbReference type="Proteomes" id="UP000297299">
    <property type="component" value="Unassembled WGS sequence"/>
</dbReference>
<sequence length="175" mass="19149">MLSQSHLTVQKGMRKGTHSCYECRKRKVRCIFTKESTACGNCELKGRRCTEQRRELIQAGNVDTRESLREKVKRLEAVIEDYGRKSSSTAPDGVDGNVNIELGNVREDKPSSESPPSELGAKRTPASTPSSLGTGTSASVDKTSSQGIDPIITLFDNAIVSLNFPTILRFPATKM</sequence>
<evidence type="ECO:0000256" key="2">
    <source>
        <dbReference type="ARBA" id="ARBA00023163"/>
    </source>
</evidence>
<dbReference type="Gene3D" id="4.10.240.10">
    <property type="entry name" value="Zn(2)-C6 fungal-type DNA-binding domain"/>
    <property type="match status" value="1"/>
</dbReference>
<dbReference type="InterPro" id="IPR036864">
    <property type="entry name" value="Zn2-C6_fun-type_DNA-bd_sf"/>
</dbReference>
<dbReference type="GO" id="GO:0000981">
    <property type="term" value="F:DNA-binding transcription factor activity, RNA polymerase II-specific"/>
    <property type="evidence" value="ECO:0007669"/>
    <property type="project" value="InterPro"/>
</dbReference>
<feature type="domain" description="Zn(2)-C6 fungal-type" evidence="5">
    <location>
        <begin position="19"/>
        <end position="51"/>
    </location>
</feature>
<gene>
    <name evidence="6" type="ORF">BOTCAL_0527g00020</name>
</gene>
<dbReference type="EMBL" id="PHWZ01000526">
    <property type="protein sequence ID" value="TEY37167.1"/>
    <property type="molecule type" value="Genomic_DNA"/>
</dbReference>
<keyword evidence="3" id="KW-0539">Nucleus</keyword>
<evidence type="ECO:0000256" key="4">
    <source>
        <dbReference type="SAM" id="MobiDB-lite"/>
    </source>
</evidence>
<dbReference type="Pfam" id="PF00172">
    <property type="entry name" value="Zn_clus"/>
    <property type="match status" value="1"/>
</dbReference>